<dbReference type="Pfam" id="PF00097">
    <property type="entry name" value="zf-C3HC4"/>
    <property type="match status" value="1"/>
</dbReference>
<keyword evidence="1" id="KW-0479">Metal-binding</keyword>
<comment type="caution">
    <text evidence="7">The sequence shown here is derived from an EMBL/GenBank/DDBJ whole genome shotgun (WGS) entry which is preliminary data.</text>
</comment>
<feature type="domain" description="RING-type" evidence="6">
    <location>
        <begin position="18"/>
        <end position="59"/>
    </location>
</feature>
<proteinExistence type="predicted"/>
<evidence type="ECO:0000313" key="7">
    <source>
        <dbReference type="EMBL" id="KAJ8035371.1"/>
    </source>
</evidence>
<feature type="coiled-coil region" evidence="5">
    <location>
        <begin position="264"/>
        <end position="360"/>
    </location>
</feature>
<dbReference type="GO" id="GO:0008270">
    <property type="term" value="F:zinc ion binding"/>
    <property type="evidence" value="ECO:0007669"/>
    <property type="project" value="UniProtKB-KW"/>
</dbReference>
<dbReference type="PANTHER" id="PTHR25462">
    <property type="entry name" value="BONUS, ISOFORM C-RELATED"/>
    <property type="match status" value="1"/>
</dbReference>
<dbReference type="SMART" id="SM00184">
    <property type="entry name" value="RING"/>
    <property type="match status" value="1"/>
</dbReference>
<sequence>MASWDAQKNDVSESFCHCPICLEYFKETKLLPCQHRFCRDCLNSLIQQNPDNPCCPKCSERSSVPKEGADGLKTDASMESLINFIQLQKSLSNVQIGDCFGCSEKVLITAYCIECEEFLCKNCHAYHVKSSSFKNHQQQVVALEEAKSKDVNFGSFVPLKGASRCPTHYGTASELCCLTCQKRQICLACTYGEHKDHNITEVKTLASSERETLELELAEITNAKESMYKMPPLLKKMKENIMSDVSKRKENLEVNCEKEGRFFRERIEELEAEYELNYQNIKQERNKAIATLEAELEREVKEVRARYDQLIQDENVEFETKLQDFQNIHNKKLAKLKNILSTIQEELAELVNYIENEQKKRVQKIDGVDDHFQVTIRRFESFQSIVSSIVASKSDWTVVKCVPAVCSAAKPLLQEMVTEFPELETLREIDISNIPTIYVGEDKKGCITLSGKHVTVFETNKPDEWLTHDMATANRIIAISGCPTECKQSSVRILVKTNKNPFECNIKSPRGKENGDKSKPDDNVALRQIPYEFRETIKQTHQLSMILKVTIQ</sequence>
<keyword evidence="8" id="KW-1185">Reference proteome</keyword>
<dbReference type="InterPro" id="IPR018957">
    <property type="entry name" value="Znf_C3HC4_RING-type"/>
</dbReference>
<evidence type="ECO:0000259" key="6">
    <source>
        <dbReference type="PROSITE" id="PS50089"/>
    </source>
</evidence>
<dbReference type="Gene3D" id="3.30.160.60">
    <property type="entry name" value="Classic Zinc Finger"/>
    <property type="match status" value="1"/>
</dbReference>
<name>A0A9Q1H7L8_HOLLE</name>
<protein>
    <submittedName>
        <fullName evidence="7">E3 ubiquitin-protein ligase TRIM56</fullName>
    </submittedName>
</protein>
<evidence type="ECO:0000313" key="8">
    <source>
        <dbReference type="Proteomes" id="UP001152320"/>
    </source>
</evidence>
<keyword evidence="2 4" id="KW-0863">Zinc-finger</keyword>
<dbReference type="AlphaFoldDB" id="A0A9Q1H7L8"/>
<dbReference type="EMBL" id="JAIZAY010000010">
    <property type="protein sequence ID" value="KAJ8035371.1"/>
    <property type="molecule type" value="Genomic_DNA"/>
</dbReference>
<evidence type="ECO:0000256" key="3">
    <source>
        <dbReference type="ARBA" id="ARBA00022833"/>
    </source>
</evidence>
<dbReference type="SUPFAM" id="SSF57845">
    <property type="entry name" value="B-box zinc-binding domain"/>
    <property type="match status" value="1"/>
</dbReference>
<gene>
    <name evidence="7" type="ORF">HOLleu_22573</name>
</gene>
<evidence type="ECO:0000256" key="1">
    <source>
        <dbReference type="ARBA" id="ARBA00022723"/>
    </source>
</evidence>
<dbReference type="PANTHER" id="PTHR25462:SF300">
    <property type="entry name" value="RING-TYPE DOMAIN-CONTAINING PROTEIN"/>
    <property type="match status" value="1"/>
</dbReference>
<dbReference type="InterPro" id="IPR017907">
    <property type="entry name" value="Znf_RING_CS"/>
</dbReference>
<evidence type="ECO:0000256" key="5">
    <source>
        <dbReference type="SAM" id="Coils"/>
    </source>
</evidence>
<evidence type="ECO:0000256" key="2">
    <source>
        <dbReference type="ARBA" id="ARBA00022771"/>
    </source>
</evidence>
<dbReference type="SUPFAM" id="SSF57850">
    <property type="entry name" value="RING/U-box"/>
    <property type="match status" value="1"/>
</dbReference>
<dbReference type="InterPro" id="IPR001841">
    <property type="entry name" value="Znf_RING"/>
</dbReference>
<dbReference type="InterPro" id="IPR047153">
    <property type="entry name" value="TRIM45/56/19-like"/>
</dbReference>
<dbReference type="CDD" id="cd19757">
    <property type="entry name" value="Bbox1"/>
    <property type="match status" value="1"/>
</dbReference>
<reference evidence="7" key="1">
    <citation type="submission" date="2021-10" db="EMBL/GenBank/DDBJ databases">
        <title>Tropical sea cucumber genome reveals ecological adaptation and Cuvierian tubules defense mechanism.</title>
        <authorList>
            <person name="Chen T."/>
        </authorList>
    </citation>
    <scope>NUCLEOTIDE SEQUENCE</scope>
    <source>
        <strain evidence="7">Nanhai2018</strain>
        <tissue evidence="7">Muscle</tissue>
    </source>
</reference>
<dbReference type="PROSITE" id="PS50089">
    <property type="entry name" value="ZF_RING_2"/>
    <property type="match status" value="1"/>
</dbReference>
<accession>A0A9Q1H7L8</accession>
<dbReference type="Proteomes" id="UP001152320">
    <property type="component" value="Chromosome 10"/>
</dbReference>
<dbReference type="Gene3D" id="3.30.40.10">
    <property type="entry name" value="Zinc/RING finger domain, C3HC4 (zinc finger)"/>
    <property type="match status" value="1"/>
</dbReference>
<dbReference type="InterPro" id="IPR013083">
    <property type="entry name" value="Znf_RING/FYVE/PHD"/>
</dbReference>
<evidence type="ECO:0000256" key="4">
    <source>
        <dbReference type="PROSITE-ProRule" id="PRU00175"/>
    </source>
</evidence>
<keyword evidence="3" id="KW-0862">Zinc</keyword>
<keyword evidence="5" id="KW-0175">Coiled coil</keyword>
<organism evidence="7 8">
    <name type="scientific">Holothuria leucospilota</name>
    <name type="common">Black long sea cucumber</name>
    <name type="synonym">Mertensiothuria leucospilota</name>
    <dbReference type="NCBI Taxonomy" id="206669"/>
    <lineage>
        <taxon>Eukaryota</taxon>
        <taxon>Metazoa</taxon>
        <taxon>Echinodermata</taxon>
        <taxon>Eleutherozoa</taxon>
        <taxon>Echinozoa</taxon>
        <taxon>Holothuroidea</taxon>
        <taxon>Aspidochirotacea</taxon>
        <taxon>Aspidochirotida</taxon>
        <taxon>Holothuriidae</taxon>
        <taxon>Holothuria</taxon>
    </lineage>
</organism>
<dbReference type="PROSITE" id="PS00518">
    <property type="entry name" value="ZF_RING_1"/>
    <property type="match status" value="1"/>
</dbReference>
<dbReference type="OrthoDB" id="654191at2759"/>